<dbReference type="Pfam" id="PF01872">
    <property type="entry name" value="RibD_C"/>
    <property type="match status" value="1"/>
</dbReference>
<accession>A0A0H4QK69</accession>
<dbReference type="PANTHER" id="PTHR38011:SF11">
    <property type="entry name" value="2,5-DIAMINO-6-RIBOSYLAMINO-4(3H)-PYRIMIDINONE 5'-PHOSPHATE REDUCTASE"/>
    <property type="match status" value="1"/>
</dbReference>
<dbReference type="OrthoDB" id="195113at2"/>
<keyword evidence="3" id="KW-1185">Reference proteome</keyword>
<proteinExistence type="predicted"/>
<dbReference type="PANTHER" id="PTHR38011">
    <property type="entry name" value="DIHYDROFOLATE REDUCTASE FAMILY PROTEIN (AFU_ORTHOLOGUE AFUA_8G06820)"/>
    <property type="match status" value="1"/>
</dbReference>
<dbReference type="Proteomes" id="UP000036106">
    <property type="component" value="Chromosome"/>
</dbReference>
<dbReference type="STRING" id="1007676.ABM34_07715"/>
<dbReference type="GO" id="GO:0008703">
    <property type="term" value="F:5-amino-6-(5-phosphoribosylamino)uracil reductase activity"/>
    <property type="evidence" value="ECO:0007669"/>
    <property type="project" value="InterPro"/>
</dbReference>
<sequence length="177" mass="19881">MSRKVILFIAQTLDGYIAEVNGNIDFLTEDFDPDQEYDQMISHIDTVVMGRTTYDQVVNELSPDVYPYVDFQNYILTSRPGDDLDQFDYINFVNDDVVKLVEDLKKQSSDKDIWIVGGGSIVTPLVNANIIDTYQIGIVPVVLGNGIPLFSDKTNHTTLKLTSTKKVGGIAYLEYTK</sequence>
<evidence type="ECO:0000313" key="2">
    <source>
        <dbReference type="EMBL" id="AKP67431.1"/>
    </source>
</evidence>
<dbReference type="AlphaFoldDB" id="A0A0H4QK69"/>
<evidence type="ECO:0000313" key="3">
    <source>
        <dbReference type="Proteomes" id="UP000036106"/>
    </source>
</evidence>
<dbReference type="InterPro" id="IPR024072">
    <property type="entry name" value="DHFR-like_dom_sf"/>
</dbReference>
<evidence type="ECO:0000259" key="1">
    <source>
        <dbReference type="Pfam" id="PF01872"/>
    </source>
</evidence>
<organism evidence="2 3">
    <name type="scientific">Companilactobacillus ginsenosidimutans</name>
    <dbReference type="NCBI Taxonomy" id="1007676"/>
    <lineage>
        <taxon>Bacteria</taxon>
        <taxon>Bacillati</taxon>
        <taxon>Bacillota</taxon>
        <taxon>Bacilli</taxon>
        <taxon>Lactobacillales</taxon>
        <taxon>Lactobacillaceae</taxon>
        <taxon>Companilactobacillus</taxon>
    </lineage>
</organism>
<dbReference type="SUPFAM" id="SSF53597">
    <property type="entry name" value="Dihydrofolate reductase-like"/>
    <property type="match status" value="1"/>
</dbReference>
<dbReference type="PATRIC" id="fig|1007676.4.peg.1551"/>
<reference evidence="3" key="1">
    <citation type="submission" date="2015-07" db="EMBL/GenBank/DDBJ databases">
        <title>Lactobacillus ginsenosidimutans/EMML 3141/ whole genome sequencing.</title>
        <authorList>
            <person name="Kim M.K."/>
            <person name="Im W.-T."/>
            <person name="Srinivasan S."/>
            <person name="Lee J.-J."/>
        </authorList>
    </citation>
    <scope>NUCLEOTIDE SEQUENCE [LARGE SCALE GENOMIC DNA]</scope>
    <source>
        <strain evidence="3">EMML 3041</strain>
    </source>
</reference>
<dbReference type="RefSeq" id="WP_048704747.1">
    <property type="nucleotide sequence ID" value="NZ_CP012034.1"/>
</dbReference>
<dbReference type="GO" id="GO:0009231">
    <property type="term" value="P:riboflavin biosynthetic process"/>
    <property type="evidence" value="ECO:0007669"/>
    <property type="project" value="InterPro"/>
</dbReference>
<dbReference type="EMBL" id="CP012034">
    <property type="protein sequence ID" value="AKP67431.1"/>
    <property type="molecule type" value="Genomic_DNA"/>
</dbReference>
<dbReference type="InterPro" id="IPR050765">
    <property type="entry name" value="Riboflavin_Biosynth_HTPR"/>
</dbReference>
<feature type="domain" description="Bacterial bifunctional deaminase-reductase C-terminal" evidence="1">
    <location>
        <begin position="3"/>
        <end position="168"/>
    </location>
</feature>
<gene>
    <name evidence="2" type="ORF">ABM34_07715</name>
</gene>
<dbReference type="Gene3D" id="3.40.430.10">
    <property type="entry name" value="Dihydrofolate Reductase, subunit A"/>
    <property type="match status" value="1"/>
</dbReference>
<dbReference type="InterPro" id="IPR002734">
    <property type="entry name" value="RibDG_C"/>
</dbReference>
<protein>
    <submittedName>
        <fullName evidence="2">Dihydrofolate reductase</fullName>
    </submittedName>
</protein>
<name>A0A0H4QK69_9LACO</name>
<dbReference type="KEGG" id="lgn:ABM34_07715"/>